<dbReference type="STRING" id="1285928.SAMN04487894_102337"/>
<reference evidence="3" key="1">
    <citation type="submission" date="2016-10" db="EMBL/GenBank/DDBJ databases">
        <authorList>
            <person name="Varghese N."/>
            <person name="Submissions S."/>
        </authorList>
    </citation>
    <scope>NUCLEOTIDE SEQUENCE [LARGE SCALE GENOMIC DNA]</scope>
    <source>
        <strain evidence="3">DSM 25811 / CCM 8410 / LMG 26954 / E90</strain>
    </source>
</reference>
<evidence type="ECO:0000313" key="2">
    <source>
        <dbReference type="EMBL" id="SDC42193.1"/>
    </source>
</evidence>
<evidence type="ECO:0000313" key="3">
    <source>
        <dbReference type="Proteomes" id="UP000198757"/>
    </source>
</evidence>
<sequence length="254" mass="29644">MDMKQTFRNNISGCIAFLTLARGLLALKQKNFNLINMERSKLVLMMSILLSLLGCAEPKERRHEMSKEEEKQILQYYETLHNRPIYKGLTGNIIDTVPDDRLLQVVFDNLGEQLPKDYEKEYETVMTWNKSMQAIYMIWLLEAEVNNGGYNQFYYNPSGQFYPLLPDALRRVGASQFAALTQKANDTYQKENTRITKYQDGSSEGFSKSYDNNPLDVYDDAFYALYKKENLQQIQVDYIRKHKQDFVSELIGTK</sequence>
<proteinExistence type="predicted"/>
<evidence type="ECO:0000259" key="1">
    <source>
        <dbReference type="Pfam" id="PF14300"/>
    </source>
</evidence>
<dbReference type="Pfam" id="PF14300">
    <property type="entry name" value="DMP19"/>
    <property type="match status" value="1"/>
</dbReference>
<gene>
    <name evidence="2" type="ORF">SAMN04487894_102337</name>
</gene>
<feature type="domain" description="DNA mimic protein DMP19 C-terminal" evidence="1">
    <location>
        <begin position="128"/>
        <end position="242"/>
    </location>
</feature>
<organism evidence="2 3">
    <name type="scientific">Niabella drilacis (strain DSM 25811 / CCM 8410 / CCUG 62505 / LMG 26954 / E90)</name>
    <dbReference type="NCBI Taxonomy" id="1285928"/>
    <lineage>
        <taxon>Bacteria</taxon>
        <taxon>Pseudomonadati</taxon>
        <taxon>Bacteroidota</taxon>
        <taxon>Chitinophagia</taxon>
        <taxon>Chitinophagales</taxon>
        <taxon>Chitinophagaceae</taxon>
        <taxon>Niabella</taxon>
    </lineage>
</organism>
<accession>A0A1G6LG88</accession>
<dbReference type="Gene3D" id="1.20.1420.60">
    <property type="match status" value="1"/>
</dbReference>
<dbReference type="Proteomes" id="UP000198757">
    <property type="component" value="Unassembled WGS sequence"/>
</dbReference>
<dbReference type="EMBL" id="FMZO01000002">
    <property type="protein sequence ID" value="SDC42193.1"/>
    <property type="molecule type" value="Genomic_DNA"/>
</dbReference>
<dbReference type="InterPro" id="IPR025402">
    <property type="entry name" value="DMP19_C"/>
</dbReference>
<keyword evidence="3" id="KW-1185">Reference proteome</keyword>
<dbReference type="AlphaFoldDB" id="A0A1G6LG88"/>
<name>A0A1G6LG88_NIADE</name>
<protein>
    <recommendedName>
        <fullName evidence="1">DNA mimic protein DMP19 C-terminal domain-containing protein</fullName>
    </recommendedName>
</protein>